<evidence type="ECO:0000313" key="10">
    <source>
        <dbReference type="Proteomes" id="UP000247814"/>
    </source>
</evidence>
<dbReference type="Gene3D" id="3.60.20.30">
    <property type="entry name" value="(Glycosyl)asparaginase"/>
    <property type="match status" value="1"/>
</dbReference>
<evidence type="ECO:0000256" key="7">
    <source>
        <dbReference type="PIRSR" id="PIRSR600246-3"/>
    </source>
</evidence>
<keyword evidence="8" id="KW-0732">Signal</keyword>
<dbReference type="SUPFAM" id="SSF56235">
    <property type="entry name" value="N-terminal nucleophile aminohydrolases (Ntn hydrolases)"/>
    <property type="match status" value="1"/>
</dbReference>
<evidence type="ECO:0000313" key="9">
    <source>
        <dbReference type="EMBL" id="PYD78496.1"/>
    </source>
</evidence>
<dbReference type="OrthoDB" id="9780217at2"/>
<feature type="site" description="Cleavage; by autolysis" evidence="7">
    <location>
        <begin position="192"/>
        <end position="193"/>
    </location>
</feature>
<feature type="binding site" evidence="6">
    <location>
        <begin position="221"/>
        <end position="224"/>
    </location>
    <ligand>
        <name>substrate</name>
    </ligand>
</feature>
<feature type="signal peptide" evidence="8">
    <location>
        <begin position="1"/>
        <end position="21"/>
    </location>
</feature>
<accession>A0A318QFW5</accession>
<dbReference type="PANTHER" id="PTHR10188:SF6">
    <property type="entry name" value="N(4)-(BETA-N-ACETYLGLUCOSAMINYL)-L-ASPARAGINASE"/>
    <property type="match status" value="1"/>
</dbReference>
<dbReference type="EMBL" id="NKUA01000013">
    <property type="protein sequence ID" value="PYD78496.1"/>
    <property type="molecule type" value="Genomic_DNA"/>
</dbReference>
<dbReference type="GO" id="GO:0008233">
    <property type="term" value="F:peptidase activity"/>
    <property type="evidence" value="ECO:0007669"/>
    <property type="project" value="UniProtKB-KW"/>
</dbReference>
<evidence type="ECO:0000256" key="4">
    <source>
        <dbReference type="ARBA" id="ARBA00069124"/>
    </source>
</evidence>
<sequence length="327" mass="34305">MKILSAALACLLCSAAVPAYAADPVLVIHGGAGGIRKDMTPAREKAVKAALKRALRTGYARLKTGRPAVEAVEAAVQVLEDDPEFNAGRGAVFTHDGHNEMDAAIMDSATLQVGAIAGVTHVRNPITLAAAVMAHSPHVFLIGDGAEAFARTQGVALVDASYFRTDRRWAQLQEALEKDRQKQAQEADTHHGTVGAVALDRNGHLAAATSTGGLTDKMWGRVGDSPIIGAGTYANAGCAMSGTGWGEYYIRTVAAHEICMRVTMMHQPLAKAADDVINHEIPALGGDGGAILVDDKGNIAMPFNTDGMYRGWITHDGVVHVAILKGT</sequence>
<dbReference type="InterPro" id="IPR029055">
    <property type="entry name" value="Ntn_hydrolases_N"/>
</dbReference>
<evidence type="ECO:0000256" key="1">
    <source>
        <dbReference type="ARBA" id="ARBA00022670"/>
    </source>
</evidence>
<dbReference type="Pfam" id="PF01112">
    <property type="entry name" value="Asparaginase_2"/>
    <property type="match status" value="1"/>
</dbReference>
<feature type="chain" id="PRO_5016252319" description="Isoaspartyl peptidase" evidence="8">
    <location>
        <begin position="22"/>
        <end position="327"/>
    </location>
</feature>
<feature type="active site" description="Nucleophile" evidence="5">
    <location>
        <position position="193"/>
    </location>
</feature>
<dbReference type="GO" id="GO:0006508">
    <property type="term" value="P:proteolysis"/>
    <property type="evidence" value="ECO:0007669"/>
    <property type="project" value="UniProtKB-KW"/>
</dbReference>
<keyword evidence="10" id="KW-1185">Reference proteome</keyword>
<dbReference type="RefSeq" id="WP_110569518.1">
    <property type="nucleotide sequence ID" value="NZ_CP137147.1"/>
</dbReference>
<organism evidence="9 10">
    <name type="scientific">Komagataeibacter sucrofermentans</name>
    <dbReference type="NCBI Taxonomy" id="1053551"/>
    <lineage>
        <taxon>Bacteria</taxon>
        <taxon>Pseudomonadati</taxon>
        <taxon>Pseudomonadota</taxon>
        <taxon>Alphaproteobacteria</taxon>
        <taxon>Acetobacterales</taxon>
        <taxon>Acetobacteraceae</taxon>
        <taxon>Komagataeibacter</taxon>
    </lineage>
</organism>
<evidence type="ECO:0000256" key="8">
    <source>
        <dbReference type="SAM" id="SignalP"/>
    </source>
</evidence>
<evidence type="ECO:0000256" key="5">
    <source>
        <dbReference type="PIRSR" id="PIRSR600246-1"/>
    </source>
</evidence>
<keyword evidence="2" id="KW-0378">Hydrolase</keyword>
<keyword evidence="3" id="KW-0068">Autocatalytic cleavage</keyword>
<name>A0A318QFW5_9PROT</name>
<protein>
    <recommendedName>
        <fullName evidence="4">Isoaspartyl peptidase</fullName>
    </recommendedName>
</protein>
<evidence type="ECO:0000256" key="6">
    <source>
        <dbReference type="PIRSR" id="PIRSR600246-2"/>
    </source>
</evidence>
<keyword evidence="1" id="KW-0645">Protease</keyword>
<dbReference type="PANTHER" id="PTHR10188">
    <property type="entry name" value="L-ASPARAGINASE"/>
    <property type="match status" value="1"/>
</dbReference>
<gene>
    <name evidence="9" type="ORF">CFR77_10515</name>
</gene>
<dbReference type="CDD" id="cd04701">
    <property type="entry name" value="Asparaginase_2"/>
    <property type="match status" value="1"/>
</dbReference>
<dbReference type="InterPro" id="IPR000246">
    <property type="entry name" value="Peptidase_T2"/>
</dbReference>
<dbReference type="AlphaFoldDB" id="A0A318QFW5"/>
<comment type="caution">
    <text evidence="9">The sequence shown here is derived from an EMBL/GenBank/DDBJ whole genome shotgun (WGS) entry which is preliminary data.</text>
</comment>
<dbReference type="FunFam" id="3.60.20.30:FF:000001">
    <property type="entry name" value="Isoaspartyl peptidase/L-asparaginase"/>
    <property type="match status" value="1"/>
</dbReference>
<proteinExistence type="predicted"/>
<feature type="binding site" evidence="6">
    <location>
        <begin position="243"/>
        <end position="246"/>
    </location>
    <ligand>
        <name>substrate</name>
    </ligand>
</feature>
<reference evidence="9 10" key="1">
    <citation type="submission" date="2017-07" db="EMBL/GenBank/DDBJ databases">
        <title>A draft genome sequence of Komagataeibacter sucrofermentans LMG 18788.</title>
        <authorList>
            <person name="Skraban J."/>
            <person name="Cleenwerck I."/>
            <person name="Vandamme P."/>
            <person name="Trcek J."/>
        </authorList>
    </citation>
    <scope>NUCLEOTIDE SEQUENCE [LARGE SCALE GENOMIC DNA]</scope>
    <source>
        <strain evidence="9 10">LMG 18788</strain>
    </source>
</reference>
<dbReference type="Proteomes" id="UP000247814">
    <property type="component" value="Unassembled WGS sequence"/>
</dbReference>
<evidence type="ECO:0000256" key="2">
    <source>
        <dbReference type="ARBA" id="ARBA00022801"/>
    </source>
</evidence>
<evidence type="ECO:0000256" key="3">
    <source>
        <dbReference type="ARBA" id="ARBA00022813"/>
    </source>
</evidence>
<dbReference type="GO" id="GO:0016811">
    <property type="term" value="F:hydrolase activity, acting on carbon-nitrogen (but not peptide) bonds, in linear amides"/>
    <property type="evidence" value="ECO:0007669"/>
    <property type="project" value="UniProtKB-ARBA"/>
</dbReference>